<gene>
    <name evidence="10" type="primary">copR_1</name>
    <name evidence="10" type="ORF">GAK35_02487</name>
</gene>
<dbReference type="SUPFAM" id="SSF46894">
    <property type="entry name" value="C-terminal effector domain of the bipartite response regulators"/>
    <property type="match status" value="1"/>
</dbReference>
<evidence type="ECO:0000259" key="8">
    <source>
        <dbReference type="PROSITE" id="PS50110"/>
    </source>
</evidence>
<dbReference type="Gene3D" id="3.40.50.2300">
    <property type="match status" value="1"/>
</dbReference>
<dbReference type="SMART" id="SM00862">
    <property type="entry name" value="Trans_reg_C"/>
    <property type="match status" value="1"/>
</dbReference>
<dbReference type="GO" id="GO:0032993">
    <property type="term" value="C:protein-DNA complex"/>
    <property type="evidence" value="ECO:0007669"/>
    <property type="project" value="TreeGrafter"/>
</dbReference>
<evidence type="ECO:0000259" key="9">
    <source>
        <dbReference type="PROSITE" id="PS51755"/>
    </source>
</evidence>
<dbReference type="SUPFAM" id="SSF52172">
    <property type="entry name" value="CheY-like"/>
    <property type="match status" value="1"/>
</dbReference>
<organism evidence="10 11">
    <name type="scientific">Herbaspirillum frisingense</name>
    <dbReference type="NCBI Taxonomy" id="92645"/>
    <lineage>
        <taxon>Bacteria</taxon>
        <taxon>Pseudomonadati</taxon>
        <taxon>Pseudomonadota</taxon>
        <taxon>Betaproteobacteria</taxon>
        <taxon>Burkholderiales</taxon>
        <taxon>Oxalobacteraceae</taxon>
        <taxon>Herbaspirillum</taxon>
    </lineage>
</organism>
<evidence type="ECO:0000256" key="6">
    <source>
        <dbReference type="PROSITE-ProRule" id="PRU00169"/>
    </source>
</evidence>
<sequence>MHILLLEDDKKAARLLAQGLEEEGFTVDVAHSAEQAAAKLGPDHDLAIFDWMLPGMDGISFCRQLRGQGQDLPILMLTARDGVTDRVEGLNTGADDYLTKPFAFEELLARVQALLRRPRRMAVTTLQFADLDIDLMSHEVKRAGARLDLTQKEYAVLVLLVRNAGKVVSRQQLAEHVWHADLIAIDNLMDVHVKNLRRKIDTDGRSPLIETVRGQGFRITNGTGA</sequence>
<dbReference type="InterPro" id="IPR001867">
    <property type="entry name" value="OmpR/PhoB-type_DNA-bd"/>
</dbReference>
<dbReference type="InterPro" id="IPR039420">
    <property type="entry name" value="WalR-like"/>
</dbReference>
<feature type="DNA-binding region" description="OmpR/PhoB-type" evidence="7">
    <location>
        <begin position="123"/>
        <end position="221"/>
    </location>
</feature>
<dbReference type="Pfam" id="PF00486">
    <property type="entry name" value="Trans_reg_C"/>
    <property type="match status" value="1"/>
</dbReference>
<dbReference type="GO" id="GO:0000976">
    <property type="term" value="F:transcription cis-regulatory region binding"/>
    <property type="evidence" value="ECO:0007669"/>
    <property type="project" value="TreeGrafter"/>
</dbReference>
<dbReference type="GO" id="GO:0000156">
    <property type="term" value="F:phosphorelay response regulator activity"/>
    <property type="evidence" value="ECO:0007669"/>
    <property type="project" value="TreeGrafter"/>
</dbReference>
<feature type="domain" description="Response regulatory" evidence="8">
    <location>
        <begin position="2"/>
        <end position="115"/>
    </location>
</feature>
<keyword evidence="2" id="KW-0902">Two-component regulatory system</keyword>
<comment type="caution">
    <text evidence="10">The sequence shown here is derived from an EMBL/GenBank/DDBJ whole genome shotgun (WGS) entry which is preliminary data.</text>
</comment>
<dbReference type="EMBL" id="WNDX01000072">
    <property type="protein sequence ID" value="KAF1042866.1"/>
    <property type="molecule type" value="Genomic_DNA"/>
</dbReference>
<keyword evidence="5" id="KW-0804">Transcription</keyword>
<feature type="modified residue" description="4-aspartylphosphate" evidence="6">
    <location>
        <position position="50"/>
    </location>
</feature>
<dbReference type="InterPro" id="IPR011006">
    <property type="entry name" value="CheY-like_superfamily"/>
</dbReference>
<dbReference type="GO" id="GO:0006355">
    <property type="term" value="P:regulation of DNA-templated transcription"/>
    <property type="evidence" value="ECO:0007669"/>
    <property type="project" value="InterPro"/>
</dbReference>
<dbReference type="PANTHER" id="PTHR48111:SF22">
    <property type="entry name" value="REGULATOR OF RPOS"/>
    <property type="match status" value="1"/>
</dbReference>
<keyword evidence="1 6" id="KW-0597">Phosphoprotein</keyword>
<feature type="domain" description="OmpR/PhoB-type" evidence="9">
    <location>
        <begin position="123"/>
        <end position="221"/>
    </location>
</feature>
<dbReference type="Pfam" id="PF00072">
    <property type="entry name" value="Response_reg"/>
    <property type="match status" value="1"/>
</dbReference>
<accession>A0A7V8FW50</accession>
<evidence type="ECO:0000256" key="7">
    <source>
        <dbReference type="PROSITE-ProRule" id="PRU01091"/>
    </source>
</evidence>
<dbReference type="InterPro" id="IPR036388">
    <property type="entry name" value="WH-like_DNA-bd_sf"/>
</dbReference>
<dbReference type="AlphaFoldDB" id="A0A7V8FW50"/>
<dbReference type="Gene3D" id="6.10.250.690">
    <property type="match status" value="1"/>
</dbReference>
<evidence type="ECO:0000256" key="5">
    <source>
        <dbReference type="ARBA" id="ARBA00023163"/>
    </source>
</evidence>
<evidence type="ECO:0000256" key="1">
    <source>
        <dbReference type="ARBA" id="ARBA00022553"/>
    </source>
</evidence>
<dbReference type="InterPro" id="IPR016032">
    <property type="entry name" value="Sig_transdc_resp-reg_C-effctor"/>
</dbReference>
<dbReference type="GO" id="GO:0005829">
    <property type="term" value="C:cytosol"/>
    <property type="evidence" value="ECO:0007669"/>
    <property type="project" value="TreeGrafter"/>
</dbReference>
<dbReference type="InterPro" id="IPR001789">
    <property type="entry name" value="Sig_transdc_resp-reg_receiver"/>
</dbReference>
<name>A0A7V8FW50_9BURK</name>
<keyword evidence="3" id="KW-0805">Transcription regulation</keyword>
<evidence type="ECO:0000256" key="3">
    <source>
        <dbReference type="ARBA" id="ARBA00023015"/>
    </source>
</evidence>
<evidence type="ECO:0000256" key="2">
    <source>
        <dbReference type="ARBA" id="ARBA00023012"/>
    </source>
</evidence>
<dbReference type="SMART" id="SM00448">
    <property type="entry name" value="REC"/>
    <property type="match status" value="1"/>
</dbReference>
<dbReference type="PROSITE" id="PS51755">
    <property type="entry name" value="OMPR_PHOB"/>
    <property type="match status" value="1"/>
</dbReference>
<dbReference type="Proteomes" id="UP000462435">
    <property type="component" value="Unassembled WGS sequence"/>
</dbReference>
<evidence type="ECO:0000256" key="4">
    <source>
        <dbReference type="ARBA" id="ARBA00023125"/>
    </source>
</evidence>
<proteinExistence type="predicted"/>
<dbReference type="PROSITE" id="PS50110">
    <property type="entry name" value="RESPONSE_REGULATORY"/>
    <property type="match status" value="1"/>
</dbReference>
<reference evidence="11" key="1">
    <citation type="journal article" date="2020" name="MBio">
        <title>Horizontal gene transfer to a defensive symbiont with a reduced genome amongst a multipartite beetle microbiome.</title>
        <authorList>
            <person name="Waterworth S.C."/>
            <person name="Florez L.V."/>
            <person name="Rees E.R."/>
            <person name="Hertweck C."/>
            <person name="Kaltenpoth M."/>
            <person name="Kwan J.C."/>
        </authorList>
    </citation>
    <scope>NUCLEOTIDE SEQUENCE [LARGE SCALE GENOMIC DNA]</scope>
</reference>
<keyword evidence="4 7" id="KW-0238">DNA-binding</keyword>
<protein>
    <submittedName>
        <fullName evidence="10">Transcriptional activator protein CopR</fullName>
    </submittedName>
</protein>
<dbReference type="PANTHER" id="PTHR48111">
    <property type="entry name" value="REGULATOR OF RPOS"/>
    <property type="match status" value="1"/>
</dbReference>
<evidence type="ECO:0000313" key="11">
    <source>
        <dbReference type="Proteomes" id="UP000462435"/>
    </source>
</evidence>
<dbReference type="FunFam" id="1.10.10.10:FF:000005">
    <property type="entry name" value="Two-component system response regulator"/>
    <property type="match status" value="1"/>
</dbReference>
<evidence type="ECO:0000313" key="10">
    <source>
        <dbReference type="EMBL" id="KAF1042866.1"/>
    </source>
</evidence>
<dbReference type="CDD" id="cd17624">
    <property type="entry name" value="REC_OmpR_PmrA-like"/>
    <property type="match status" value="1"/>
</dbReference>
<dbReference type="Gene3D" id="1.10.10.10">
    <property type="entry name" value="Winged helix-like DNA-binding domain superfamily/Winged helix DNA-binding domain"/>
    <property type="match status" value="1"/>
</dbReference>
<dbReference type="CDD" id="cd00383">
    <property type="entry name" value="trans_reg_C"/>
    <property type="match status" value="1"/>
</dbReference>
<dbReference type="FunFam" id="3.40.50.2300:FF:000002">
    <property type="entry name" value="DNA-binding response regulator PhoP"/>
    <property type="match status" value="1"/>
</dbReference>